<feature type="transmembrane region" description="Helical" evidence="5">
    <location>
        <begin position="355"/>
        <end position="375"/>
    </location>
</feature>
<evidence type="ECO:0000256" key="2">
    <source>
        <dbReference type="ARBA" id="ARBA00022692"/>
    </source>
</evidence>
<accession>A0AAJ7VYB3</accession>
<comment type="subcellular location">
    <subcellularLocation>
        <location evidence="1">Membrane</location>
        <topology evidence="1">Multi-pass membrane protein</topology>
    </subcellularLocation>
</comment>
<dbReference type="InterPro" id="IPR003689">
    <property type="entry name" value="ZIP"/>
</dbReference>
<feature type="transmembrane region" description="Helical" evidence="5">
    <location>
        <begin position="51"/>
        <end position="74"/>
    </location>
</feature>
<feature type="transmembrane region" description="Helical" evidence="5">
    <location>
        <begin position="12"/>
        <end position="31"/>
    </location>
</feature>
<proteinExistence type="predicted"/>
<feature type="transmembrane region" description="Helical" evidence="5">
    <location>
        <begin position="315"/>
        <end position="335"/>
    </location>
</feature>
<dbReference type="Pfam" id="PF02535">
    <property type="entry name" value="Zip"/>
    <property type="match status" value="1"/>
</dbReference>
<evidence type="ECO:0000256" key="3">
    <source>
        <dbReference type="ARBA" id="ARBA00022989"/>
    </source>
</evidence>
<keyword evidence="2 5" id="KW-0812">Transmembrane</keyword>
<dbReference type="KEGG" id="ccin:107265018"/>
<dbReference type="PANTHER" id="PTHR11040">
    <property type="entry name" value="ZINC/IRON TRANSPORTER"/>
    <property type="match status" value="1"/>
</dbReference>
<dbReference type="RefSeq" id="XP_024937692.1">
    <property type="nucleotide sequence ID" value="XM_025081924.1"/>
</dbReference>
<dbReference type="GeneID" id="107265018"/>
<dbReference type="RefSeq" id="XP_024937715.1">
    <property type="nucleotide sequence ID" value="XM_025081947.1"/>
</dbReference>
<dbReference type="Proteomes" id="UP000694920">
    <property type="component" value="Unplaced"/>
</dbReference>
<evidence type="ECO:0000313" key="6">
    <source>
        <dbReference type="Proteomes" id="UP000694920"/>
    </source>
</evidence>
<protein>
    <submittedName>
        <fullName evidence="7 8">Uncharacterized protein LOC107265018</fullName>
    </submittedName>
</protein>
<sequence>MWEFSVVDTKFLSMFGVGICSFLVGIAPACYISCCNDNSNHTHQHRPGIRLLLSSLLCFGGGVLLATSLLHMLPEVRESLPHEAELVYASGFLFLYFVDEVVHWFSREKSNTTRSSYSTRTVLKEQQAEINARRREAESKGVPGCTDCAHDYQVLPKPFEFNNQNNYNGIKFEPSAPMYRRTRYGSIENMHITDIAGAADTIDNTGHDDTLLCHGNHDEPCATTTHTGLIGLLVALTLHAILEGLAIGLQLTVSEVLLLVATVASHKLVVGFCLGMELAGTLNSVIKQVLAISFFSGGSSLGIGVGMLVLRINKAWMNVVIPILRGLAGGSLLYATVSEVLPRERARWHSVPGHASAGIIQFLSVLGGFLLMYLINNFMIE</sequence>
<dbReference type="GO" id="GO:0005385">
    <property type="term" value="F:zinc ion transmembrane transporter activity"/>
    <property type="evidence" value="ECO:0007669"/>
    <property type="project" value="TreeGrafter"/>
</dbReference>
<evidence type="ECO:0000256" key="5">
    <source>
        <dbReference type="SAM" id="Phobius"/>
    </source>
</evidence>
<dbReference type="AlphaFoldDB" id="A0AAJ7VYB3"/>
<keyword evidence="6" id="KW-1185">Reference proteome</keyword>
<evidence type="ECO:0000256" key="4">
    <source>
        <dbReference type="ARBA" id="ARBA00023136"/>
    </source>
</evidence>
<dbReference type="PANTHER" id="PTHR11040:SF169">
    <property type="entry name" value="FI24038P1"/>
    <property type="match status" value="1"/>
</dbReference>
<dbReference type="CTD" id="41847"/>
<reference evidence="7 8" key="1">
    <citation type="submission" date="2025-04" db="UniProtKB">
        <authorList>
            <consortium name="RefSeq"/>
        </authorList>
    </citation>
    <scope>IDENTIFICATION</scope>
</reference>
<feature type="transmembrane region" description="Helical" evidence="5">
    <location>
        <begin position="229"/>
        <end position="250"/>
    </location>
</feature>
<evidence type="ECO:0000313" key="7">
    <source>
        <dbReference type="RefSeq" id="XP_024937692.1"/>
    </source>
</evidence>
<organism evidence="6 8">
    <name type="scientific">Cephus cinctus</name>
    <name type="common">Wheat stem sawfly</name>
    <dbReference type="NCBI Taxonomy" id="211228"/>
    <lineage>
        <taxon>Eukaryota</taxon>
        <taxon>Metazoa</taxon>
        <taxon>Ecdysozoa</taxon>
        <taxon>Arthropoda</taxon>
        <taxon>Hexapoda</taxon>
        <taxon>Insecta</taxon>
        <taxon>Pterygota</taxon>
        <taxon>Neoptera</taxon>
        <taxon>Endopterygota</taxon>
        <taxon>Hymenoptera</taxon>
        <taxon>Cephoidea</taxon>
        <taxon>Cephidae</taxon>
        <taxon>Cephus</taxon>
    </lineage>
</organism>
<keyword evidence="4 5" id="KW-0472">Membrane</keyword>
<dbReference type="GO" id="GO:0005886">
    <property type="term" value="C:plasma membrane"/>
    <property type="evidence" value="ECO:0007669"/>
    <property type="project" value="TreeGrafter"/>
</dbReference>
<feature type="transmembrane region" description="Helical" evidence="5">
    <location>
        <begin position="289"/>
        <end position="309"/>
    </location>
</feature>
<gene>
    <name evidence="7 8" type="primary">LOC107265018</name>
</gene>
<keyword evidence="3 5" id="KW-1133">Transmembrane helix</keyword>
<name>A0AAJ7VYB3_CEPCN</name>
<feature type="transmembrane region" description="Helical" evidence="5">
    <location>
        <begin position="256"/>
        <end position="277"/>
    </location>
</feature>
<evidence type="ECO:0000256" key="1">
    <source>
        <dbReference type="ARBA" id="ARBA00004141"/>
    </source>
</evidence>
<evidence type="ECO:0000313" key="8">
    <source>
        <dbReference type="RefSeq" id="XP_024937715.1"/>
    </source>
</evidence>